<dbReference type="EMBL" id="VUOB01000005">
    <property type="protein sequence ID" value="KAA2265703.1"/>
    <property type="molecule type" value="Genomic_DNA"/>
</dbReference>
<dbReference type="GO" id="GO:0008236">
    <property type="term" value="F:serine-type peptidase activity"/>
    <property type="evidence" value="ECO:0007669"/>
    <property type="project" value="InterPro"/>
</dbReference>
<sequence>MVKIAPYGTWTSPIGSAEAAAAGGGLQWVDLHDGRVWWAESRPAEGGRTALLREGPDGQPEQVLSAPWNVRNRVHEYGGRPWVVIGTPDGDRLAFTNWDDQRVYLVDADDAAATPQPISPDPLRRQGFRYADLTASPDGTEVWCVREAATGEARTDIRRDLVALPVSGAAATDEAEVRVLGASHHFMTGPKASPDGRHVAWLGWDHPAMPWDGTELCVAAVAEDGSLGEHRVLAGGPTEAVCQFEWETAETLLALTDPDGWWNLHRVGLDGSVRNLAPCEREIGGPMWRLGNRWFAALGDGRFAVVADTRLAVLDERSGTVTDVDTDLPVWFGNLVAADGVVVNGAAGATSEAAVVRLDLSNGELTAVTGQPDELPDASYLPVPTERVFTGPDGQTVPAYVYPPTSPDFAGPDGELPPYVVHVHGGPTGRSVPVLDVELAFFTSRGIGVVSVNYGGSTGYGREFRERLREQWGVVDVRDCAAVAEALAAEGVADGQRLAIRGGSAGGWTAAASMTSVSTYRCGNVMYPILDLAGWTGDGGETHDFESRYVEGLVGPWPAAADRYKERSPSSKVDKLVGPVLLLQGLEDEICPPDQADRFVAALDGSGVKHAYLTFEGEQHGFRRAETIKAALEAELSFYGQVLGFEAPGVPVLELRE</sequence>
<keyword evidence="3" id="KW-1185">Reference proteome</keyword>
<dbReference type="AlphaFoldDB" id="A0A5B2XQK3"/>
<proteinExistence type="predicted"/>
<dbReference type="InterPro" id="IPR029058">
    <property type="entry name" value="AB_hydrolase_fold"/>
</dbReference>
<reference evidence="2 3" key="1">
    <citation type="submission" date="2019-09" db="EMBL/GenBank/DDBJ databases">
        <title>Goodfellowia gen. nov., a new genus of the Pseudonocardineae related to Actinoalloteichus, containing Goodfellowia coeruleoviolacea gen. nov., comb. nov. gen. nov., comb. nov.</title>
        <authorList>
            <person name="Labeda D."/>
        </authorList>
    </citation>
    <scope>NUCLEOTIDE SEQUENCE [LARGE SCALE GENOMIC DNA]</scope>
    <source>
        <strain evidence="2 3">AN110305</strain>
    </source>
</reference>
<dbReference type="Pfam" id="PF00326">
    <property type="entry name" value="Peptidase_S9"/>
    <property type="match status" value="1"/>
</dbReference>
<dbReference type="RefSeq" id="WP_149847988.1">
    <property type="nucleotide sequence ID" value="NZ_VUOB01000005.1"/>
</dbReference>
<dbReference type="GO" id="GO:0006508">
    <property type="term" value="P:proteolysis"/>
    <property type="evidence" value="ECO:0007669"/>
    <property type="project" value="InterPro"/>
</dbReference>
<organism evidence="2 3">
    <name type="scientific">Solihabitans fulvus</name>
    <dbReference type="NCBI Taxonomy" id="1892852"/>
    <lineage>
        <taxon>Bacteria</taxon>
        <taxon>Bacillati</taxon>
        <taxon>Actinomycetota</taxon>
        <taxon>Actinomycetes</taxon>
        <taxon>Pseudonocardiales</taxon>
        <taxon>Pseudonocardiaceae</taxon>
        <taxon>Solihabitans</taxon>
    </lineage>
</organism>
<dbReference type="InterPro" id="IPR001375">
    <property type="entry name" value="Peptidase_S9_cat"/>
</dbReference>
<protein>
    <submittedName>
        <fullName evidence="2">S9 family peptidase</fullName>
    </submittedName>
</protein>
<dbReference type="Gene3D" id="2.120.10.30">
    <property type="entry name" value="TolB, C-terminal domain"/>
    <property type="match status" value="1"/>
</dbReference>
<accession>A0A5B2XQK3</accession>
<dbReference type="OrthoDB" id="128799at2"/>
<evidence type="ECO:0000313" key="2">
    <source>
        <dbReference type="EMBL" id="KAA2265703.1"/>
    </source>
</evidence>
<dbReference type="InterPro" id="IPR011042">
    <property type="entry name" value="6-blade_b-propeller_TolB-like"/>
</dbReference>
<name>A0A5B2XQK3_9PSEU</name>
<dbReference type="Proteomes" id="UP000323454">
    <property type="component" value="Unassembled WGS sequence"/>
</dbReference>
<evidence type="ECO:0000313" key="3">
    <source>
        <dbReference type="Proteomes" id="UP000323454"/>
    </source>
</evidence>
<dbReference type="SUPFAM" id="SSF53474">
    <property type="entry name" value="alpha/beta-Hydrolases"/>
    <property type="match status" value="1"/>
</dbReference>
<reference evidence="2 3" key="2">
    <citation type="submission" date="2019-09" db="EMBL/GenBank/DDBJ databases">
        <authorList>
            <person name="Jin C."/>
        </authorList>
    </citation>
    <scope>NUCLEOTIDE SEQUENCE [LARGE SCALE GENOMIC DNA]</scope>
    <source>
        <strain evidence="2 3">AN110305</strain>
    </source>
</reference>
<feature type="domain" description="Peptidase S9 prolyl oligopeptidase catalytic" evidence="1">
    <location>
        <begin position="436"/>
        <end position="644"/>
    </location>
</feature>
<evidence type="ECO:0000259" key="1">
    <source>
        <dbReference type="Pfam" id="PF00326"/>
    </source>
</evidence>
<comment type="caution">
    <text evidence="2">The sequence shown here is derived from an EMBL/GenBank/DDBJ whole genome shotgun (WGS) entry which is preliminary data.</text>
</comment>
<dbReference type="Gene3D" id="3.40.50.1820">
    <property type="entry name" value="alpha/beta hydrolase"/>
    <property type="match status" value="1"/>
</dbReference>
<dbReference type="PANTHER" id="PTHR43056:SF5">
    <property type="entry name" value="PEPTIDASE S9 PROLYL OLIGOPEPTIDASE CATALYTIC DOMAIN-CONTAINING PROTEIN"/>
    <property type="match status" value="1"/>
</dbReference>
<dbReference type="SUPFAM" id="SSF82171">
    <property type="entry name" value="DPP6 N-terminal domain-like"/>
    <property type="match status" value="1"/>
</dbReference>
<gene>
    <name evidence="2" type="ORF">F0L68_03790</name>
</gene>
<dbReference type="PANTHER" id="PTHR43056">
    <property type="entry name" value="PEPTIDASE S9 PROLYL OLIGOPEPTIDASE"/>
    <property type="match status" value="1"/>
</dbReference>
<dbReference type="InterPro" id="IPR050585">
    <property type="entry name" value="Xaa-Pro_dipeptidyl-ppase/CocE"/>
</dbReference>